<dbReference type="Proteomes" id="UP001165063">
    <property type="component" value="Unassembled WGS sequence"/>
</dbReference>
<comment type="caution">
    <text evidence="2">The sequence shown here is derived from an EMBL/GenBank/DDBJ whole genome shotgun (WGS) entry which is preliminary data.</text>
</comment>
<feature type="chain" id="PRO_5040921905" evidence="1">
    <location>
        <begin position="24"/>
        <end position="82"/>
    </location>
</feature>
<gene>
    <name evidence="2" type="ORF">Amon01_000255900</name>
</gene>
<organism evidence="2 3">
    <name type="scientific">Ambrosiozyma monospora</name>
    <name type="common">Yeast</name>
    <name type="synonym">Endomycopsis monosporus</name>
    <dbReference type="NCBI Taxonomy" id="43982"/>
    <lineage>
        <taxon>Eukaryota</taxon>
        <taxon>Fungi</taxon>
        <taxon>Dikarya</taxon>
        <taxon>Ascomycota</taxon>
        <taxon>Saccharomycotina</taxon>
        <taxon>Pichiomycetes</taxon>
        <taxon>Pichiales</taxon>
        <taxon>Pichiaceae</taxon>
        <taxon>Ambrosiozyma</taxon>
    </lineage>
</organism>
<feature type="signal peptide" evidence="1">
    <location>
        <begin position="1"/>
        <end position="23"/>
    </location>
</feature>
<dbReference type="OrthoDB" id="4091811at2759"/>
<dbReference type="EMBL" id="BSXU01000949">
    <property type="protein sequence ID" value="GMG22209.1"/>
    <property type="molecule type" value="Genomic_DNA"/>
</dbReference>
<evidence type="ECO:0000256" key="1">
    <source>
        <dbReference type="SAM" id="SignalP"/>
    </source>
</evidence>
<dbReference type="AlphaFoldDB" id="A0A9W6YUR2"/>
<proteinExistence type="predicted"/>
<accession>A0A9W6YUR2</accession>
<keyword evidence="3" id="KW-1185">Reference proteome</keyword>
<keyword evidence="1" id="KW-0732">Signal</keyword>
<reference evidence="2" key="1">
    <citation type="submission" date="2023-04" db="EMBL/GenBank/DDBJ databases">
        <title>Ambrosiozyma monospora NBRC 1965.</title>
        <authorList>
            <person name="Ichikawa N."/>
            <person name="Sato H."/>
            <person name="Tonouchi N."/>
        </authorList>
    </citation>
    <scope>NUCLEOTIDE SEQUENCE</scope>
    <source>
        <strain evidence="2">NBRC 1965</strain>
    </source>
</reference>
<protein>
    <submittedName>
        <fullName evidence="2">Unnamed protein product</fullName>
    </submittedName>
</protein>
<name>A0A9W6YUR2_AMBMO</name>
<evidence type="ECO:0000313" key="3">
    <source>
        <dbReference type="Proteomes" id="UP001165063"/>
    </source>
</evidence>
<sequence>MAFMAAYRPAVWFFFFLRQPVAAGTLAGTWLFWEADRNFNIGIRDAITDWRQGVLGFPTAETKYDQFKKIDEQKRGELLLKN</sequence>
<evidence type="ECO:0000313" key="2">
    <source>
        <dbReference type="EMBL" id="GMG22209.1"/>
    </source>
</evidence>